<dbReference type="Proteomes" id="UP000478052">
    <property type="component" value="Unassembled WGS sequence"/>
</dbReference>
<sequence length="47" mass="5346">MAKKNISYLDNIESLLKNEKIETDIINIITVEQGDNLINVKSPTDEK</sequence>
<keyword evidence="2" id="KW-1185">Reference proteome</keyword>
<protein>
    <submittedName>
        <fullName evidence="1">Uncharacterized protein</fullName>
    </submittedName>
</protein>
<evidence type="ECO:0000313" key="2">
    <source>
        <dbReference type="Proteomes" id="UP000478052"/>
    </source>
</evidence>
<organism evidence="1 2">
    <name type="scientific">Aphis craccivora</name>
    <name type="common">Cowpea aphid</name>
    <dbReference type="NCBI Taxonomy" id="307492"/>
    <lineage>
        <taxon>Eukaryota</taxon>
        <taxon>Metazoa</taxon>
        <taxon>Ecdysozoa</taxon>
        <taxon>Arthropoda</taxon>
        <taxon>Hexapoda</taxon>
        <taxon>Insecta</taxon>
        <taxon>Pterygota</taxon>
        <taxon>Neoptera</taxon>
        <taxon>Paraneoptera</taxon>
        <taxon>Hemiptera</taxon>
        <taxon>Sternorrhyncha</taxon>
        <taxon>Aphidomorpha</taxon>
        <taxon>Aphidoidea</taxon>
        <taxon>Aphididae</taxon>
        <taxon>Aphidini</taxon>
        <taxon>Aphis</taxon>
        <taxon>Aphis</taxon>
    </lineage>
</organism>
<accession>A0A6G0W4L2</accession>
<reference evidence="1 2" key="1">
    <citation type="submission" date="2019-08" db="EMBL/GenBank/DDBJ databases">
        <title>Whole genome of Aphis craccivora.</title>
        <authorList>
            <person name="Voronova N.V."/>
            <person name="Shulinski R.S."/>
            <person name="Bandarenka Y.V."/>
            <person name="Zhorov D.G."/>
            <person name="Warner D."/>
        </authorList>
    </citation>
    <scope>NUCLEOTIDE SEQUENCE [LARGE SCALE GENOMIC DNA]</scope>
    <source>
        <strain evidence="1">180601</strain>
        <tissue evidence="1">Whole Body</tissue>
    </source>
</reference>
<dbReference type="EMBL" id="VUJU01009447">
    <property type="protein sequence ID" value="KAF0720391.1"/>
    <property type="molecule type" value="Genomic_DNA"/>
</dbReference>
<comment type="caution">
    <text evidence="1">The sequence shown here is derived from an EMBL/GenBank/DDBJ whole genome shotgun (WGS) entry which is preliminary data.</text>
</comment>
<dbReference type="AlphaFoldDB" id="A0A6G0W4L2"/>
<gene>
    <name evidence="1" type="ORF">FWK35_00029381</name>
</gene>
<proteinExistence type="predicted"/>
<evidence type="ECO:0000313" key="1">
    <source>
        <dbReference type="EMBL" id="KAF0720391.1"/>
    </source>
</evidence>
<name>A0A6G0W4L2_APHCR</name>
<feature type="non-terminal residue" evidence="1">
    <location>
        <position position="47"/>
    </location>
</feature>